<gene>
    <name evidence="2" type="ORF">MA16_Dca005785</name>
    <name evidence="3" type="ORF">MA16_Dca005786</name>
</gene>
<accession>A0A2I0WX74</accession>
<dbReference type="Proteomes" id="UP000233837">
    <property type="component" value="Unassembled WGS sequence"/>
</dbReference>
<evidence type="ECO:0000313" key="4">
    <source>
        <dbReference type="Proteomes" id="UP000233837"/>
    </source>
</evidence>
<feature type="region of interest" description="Disordered" evidence="1">
    <location>
        <begin position="51"/>
        <end position="100"/>
    </location>
</feature>
<reference evidence="3" key="3">
    <citation type="submission" date="2017-11" db="EMBL/GenBank/DDBJ databases">
        <authorList>
            <person name="Han C.G."/>
        </authorList>
    </citation>
    <scope>NUCLEOTIDE SEQUENCE</scope>
    <source>
        <tissue evidence="3">The whole plant</tissue>
    </source>
</reference>
<evidence type="ECO:0000313" key="2">
    <source>
        <dbReference type="EMBL" id="PKU80254.1"/>
    </source>
</evidence>
<dbReference type="EMBL" id="KZ502363">
    <property type="protein sequence ID" value="PKU80254.1"/>
    <property type="molecule type" value="Genomic_DNA"/>
</dbReference>
<dbReference type="AlphaFoldDB" id="A0A2I0WX74"/>
<sequence>MTDKGKEPVVEDNRSLESLWANQANIMRQLEVLSADVQRLSVEVRREFNLNRTRTTPHQHHRAQAPAVSPRARHGMDLGRPGRRNPLPIQEGSESEDEVH</sequence>
<evidence type="ECO:0000256" key="1">
    <source>
        <dbReference type="SAM" id="MobiDB-lite"/>
    </source>
</evidence>
<dbReference type="EMBL" id="KZ502363">
    <property type="protein sequence ID" value="PKU80255.1"/>
    <property type="molecule type" value="Genomic_DNA"/>
</dbReference>
<name>A0A2I0WX74_9ASPA</name>
<evidence type="ECO:0000313" key="3">
    <source>
        <dbReference type="EMBL" id="PKU80255.1"/>
    </source>
</evidence>
<proteinExistence type="predicted"/>
<reference evidence="3 4" key="1">
    <citation type="journal article" date="2016" name="Sci. Rep.">
        <title>The Dendrobium catenatum Lindl. genome sequence provides insights into polysaccharide synthase, floral development and adaptive evolution.</title>
        <authorList>
            <person name="Zhang G.Q."/>
            <person name="Xu Q."/>
            <person name="Bian C."/>
            <person name="Tsai W.C."/>
            <person name="Yeh C.M."/>
            <person name="Liu K.W."/>
            <person name="Yoshida K."/>
            <person name="Zhang L.S."/>
            <person name="Chang S.B."/>
            <person name="Chen F."/>
            <person name="Shi Y."/>
            <person name="Su Y.Y."/>
            <person name="Zhang Y.Q."/>
            <person name="Chen L.J."/>
            <person name="Yin Y."/>
            <person name="Lin M."/>
            <person name="Huang H."/>
            <person name="Deng H."/>
            <person name="Wang Z.W."/>
            <person name="Zhu S.L."/>
            <person name="Zhao X."/>
            <person name="Deng C."/>
            <person name="Niu S.C."/>
            <person name="Huang J."/>
            <person name="Wang M."/>
            <person name="Liu G.H."/>
            <person name="Yang H.J."/>
            <person name="Xiao X.J."/>
            <person name="Hsiao Y.Y."/>
            <person name="Wu W.L."/>
            <person name="Chen Y.Y."/>
            <person name="Mitsuda N."/>
            <person name="Ohme-Takagi M."/>
            <person name="Luo Y.B."/>
            <person name="Van de Peer Y."/>
            <person name="Liu Z.J."/>
        </authorList>
    </citation>
    <scope>NUCLEOTIDE SEQUENCE [LARGE SCALE GENOMIC DNA]</scope>
    <source>
        <tissue evidence="3">The whole plant</tissue>
    </source>
</reference>
<organism evidence="3 4">
    <name type="scientific">Dendrobium catenatum</name>
    <dbReference type="NCBI Taxonomy" id="906689"/>
    <lineage>
        <taxon>Eukaryota</taxon>
        <taxon>Viridiplantae</taxon>
        <taxon>Streptophyta</taxon>
        <taxon>Embryophyta</taxon>
        <taxon>Tracheophyta</taxon>
        <taxon>Spermatophyta</taxon>
        <taxon>Magnoliopsida</taxon>
        <taxon>Liliopsida</taxon>
        <taxon>Asparagales</taxon>
        <taxon>Orchidaceae</taxon>
        <taxon>Epidendroideae</taxon>
        <taxon>Malaxideae</taxon>
        <taxon>Dendrobiinae</taxon>
        <taxon>Dendrobium</taxon>
    </lineage>
</organism>
<keyword evidence="4" id="KW-1185">Reference proteome</keyword>
<protein>
    <submittedName>
        <fullName evidence="3">Uncharacterized protein</fullName>
    </submittedName>
</protein>
<reference evidence="3 4" key="2">
    <citation type="journal article" date="2017" name="Nature">
        <title>The Apostasia genome and the evolution of orchids.</title>
        <authorList>
            <person name="Zhang G.Q."/>
            <person name="Liu K.W."/>
            <person name="Li Z."/>
            <person name="Lohaus R."/>
            <person name="Hsiao Y.Y."/>
            <person name="Niu S.C."/>
            <person name="Wang J.Y."/>
            <person name="Lin Y.C."/>
            <person name="Xu Q."/>
            <person name="Chen L.J."/>
            <person name="Yoshida K."/>
            <person name="Fujiwara S."/>
            <person name="Wang Z.W."/>
            <person name="Zhang Y.Q."/>
            <person name="Mitsuda N."/>
            <person name="Wang M."/>
            <person name="Liu G.H."/>
            <person name="Pecoraro L."/>
            <person name="Huang H.X."/>
            <person name="Xiao X.J."/>
            <person name="Lin M."/>
            <person name="Wu X.Y."/>
            <person name="Wu W.L."/>
            <person name="Chen Y.Y."/>
            <person name="Chang S.B."/>
            <person name="Sakamoto S."/>
            <person name="Ohme-Takagi M."/>
            <person name="Yagi M."/>
            <person name="Zeng S.J."/>
            <person name="Shen C.Y."/>
            <person name="Yeh C.M."/>
            <person name="Luo Y.B."/>
            <person name="Tsai W.C."/>
            <person name="Van de Peer Y."/>
            <person name="Liu Z.J."/>
        </authorList>
    </citation>
    <scope>NUCLEOTIDE SEQUENCE [LARGE SCALE GENOMIC DNA]</scope>
    <source>
        <tissue evidence="3">The whole plant</tissue>
    </source>
</reference>